<dbReference type="AlphaFoldDB" id="A0A6J4LW49"/>
<protein>
    <submittedName>
        <fullName evidence="2">Uncharacterized protein</fullName>
    </submittedName>
</protein>
<gene>
    <name evidence="2" type="ORF">AVDCRST_MAG56-8028</name>
</gene>
<feature type="chain" id="PRO_5026800390" evidence="1">
    <location>
        <begin position="20"/>
        <end position="607"/>
    </location>
</feature>
<name>A0A6J4LW49_9SPHI</name>
<organism evidence="2">
    <name type="scientific">uncultured Cytophagales bacterium</name>
    <dbReference type="NCBI Taxonomy" id="158755"/>
    <lineage>
        <taxon>Bacteria</taxon>
        <taxon>Pseudomonadati</taxon>
        <taxon>Bacteroidota</taxon>
        <taxon>Sphingobacteriia</taxon>
        <taxon>Sphingobacteriales</taxon>
        <taxon>environmental samples</taxon>
    </lineage>
</organism>
<keyword evidence="1" id="KW-0732">Signal</keyword>
<sequence length="607" mass="68579">MKWIVALTLLVLSLGSAPAQPLTRGQARQYADALLEAGILSREGHQDLHKAIADEKPAIQAYYEEVSRFTLHVTGEAGAQPLHRSALLGFCAYIEHLRQSAPALVFDSLKRRDLVNRCKQLQGPGWTLGVMDTLEARQLAGERFPDFSPEVIGSLQRDYARLAEVLHRVDLLTGNAYADVQGWVREAQFSRERRFSFFQYAALRTGYYEAYPVRRQAQLAYLDTLRQTGVLPESSFRRLVAAYQPFELKSGVDILPHCNEALVLETTGLPDDPWDAFRTVLRAIAENLLPELTLDHLATFEETLRDEEYGGAYSKTVVAARLNGYDYQQTFWFDPYALQMHTAERFTLGSLHGREFQLVEDFLADREDARRLYLVEDKNGHALPTGSRLGLILLDSTQAEAFKRFDPHALTQPEGSLQQRNAFNRQGVRQVVTECQRIGLVPALPEAEINGIIVRARRDGYCSYDRVLGELPGVVADLDVHLPVEEALELPPGQVYRTVLEKLRKVSRGAFDPQKPFLEKIPGRQGEPVKFRFGFSCRNKSYSGILEAASQLRYSPSGNRVVEAINQALADQGTDGRYHSLRYGPHFLFLTKAQHEYLKIHHPQVFP</sequence>
<evidence type="ECO:0000313" key="2">
    <source>
        <dbReference type="EMBL" id="CAA9343477.1"/>
    </source>
</evidence>
<reference evidence="2" key="1">
    <citation type="submission" date="2020-02" db="EMBL/GenBank/DDBJ databases">
        <authorList>
            <person name="Meier V. D."/>
        </authorList>
    </citation>
    <scope>NUCLEOTIDE SEQUENCE</scope>
    <source>
        <strain evidence="2">AVDCRST_MAG56</strain>
    </source>
</reference>
<dbReference type="EMBL" id="CADCTQ010000672">
    <property type="protein sequence ID" value="CAA9343477.1"/>
    <property type="molecule type" value="Genomic_DNA"/>
</dbReference>
<accession>A0A6J4LW49</accession>
<feature type="signal peptide" evidence="1">
    <location>
        <begin position="1"/>
        <end position="19"/>
    </location>
</feature>
<proteinExistence type="predicted"/>
<evidence type="ECO:0000256" key="1">
    <source>
        <dbReference type="SAM" id="SignalP"/>
    </source>
</evidence>